<name>A0A8H7WGT7_9HELO</name>
<proteinExistence type="predicted"/>
<evidence type="ECO:0000259" key="1">
    <source>
        <dbReference type="Pfam" id="PF20150"/>
    </source>
</evidence>
<organism evidence="2 3">
    <name type="scientific">Cadophora malorum</name>
    <dbReference type="NCBI Taxonomy" id="108018"/>
    <lineage>
        <taxon>Eukaryota</taxon>
        <taxon>Fungi</taxon>
        <taxon>Dikarya</taxon>
        <taxon>Ascomycota</taxon>
        <taxon>Pezizomycotina</taxon>
        <taxon>Leotiomycetes</taxon>
        <taxon>Helotiales</taxon>
        <taxon>Ploettnerulaceae</taxon>
        <taxon>Cadophora</taxon>
    </lineage>
</organism>
<dbReference type="OrthoDB" id="3551884at2759"/>
<gene>
    <name evidence="2" type="ORF">IFR04_002349</name>
</gene>
<dbReference type="PANTHER" id="PTHR35910">
    <property type="entry name" value="2EXR DOMAIN-CONTAINING PROTEIN"/>
    <property type="match status" value="1"/>
</dbReference>
<accession>A0A8H7WGT7</accession>
<dbReference type="AlphaFoldDB" id="A0A8H7WGT7"/>
<protein>
    <recommendedName>
        <fullName evidence="1">2EXR domain-containing protein</fullName>
    </recommendedName>
</protein>
<sequence length="354" mass="40616">MNFERRYVTSLFGDLRISTGTAPVETASLQVETTKDEAASGTSLSTTTLSDLEETVCPVAAPPANHIPEATLQNPLPLKTSTGPSTMIASADPFNTFHYFPLLPAELRIQIWTLILTSSPPSLLRANYDAYTQHFRNGDTNDPFYNLHDGDYMSIWRLTAKISPLLSICQESRCVAEENGYERVWLERDVTQRRWFNFSNGEVWFTTNAVPHTFQGEELRVAPPLYFPFPETISERFKVVGVCKMSWNDWPFEGEYQYENPFDEGKQPQADFHAAIKRLRSLEKFKLMLHLPRKDFRWKEIYCRGNDNAWQTEKGLDILNDDFYWNVRKGLAIIKPEVSIVELKEELQGVNVGV</sequence>
<evidence type="ECO:0000313" key="3">
    <source>
        <dbReference type="Proteomes" id="UP000664132"/>
    </source>
</evidence>
<dbReference type="EMBL" id="JAFJYH010000020">
    <property type="protein sequence ID" value="KAG4424471.1"/>
    <property type="molecule type" value="Genomic_DNA"/>
</dbReference>
<dbReference type="PANTHER" id="PTHR35910:SF1">
    <property type="entry name" value="2EXR DOMAIN-CONTAINING PROTEIN"/>
    <property type="match status" value="1"/>
</dbReference>
<keyword evidence="3" id="KW-1185">Reference proteome</keyword>
<dbReference type="InterPro" id="IPR045518">
    <property type="entry name" value="2EXR"/>
</dbReference>
<evidence type="ECO:0000313" key="2">
    <source>
        <dbReference type="EMBL" id="KAG4424471.1"/>
    </source>
</evidence>
<feature type="domain" description="2EXR" evidence="1">
    <location>
        <begin position="97"/>
        <end position="199"/>
    </location>
</feature>
<dbReference type="Proteomes" id="UP000664132">
    <property type="component" value="Unassembled WGS sequence"/>
</dbReference>
<comment type="caution">
    <text evidence="2">The sequence shown here is derived from an EMBL/GenBank/DDBJ whole genome shotgun (WGS) entry which is preliminary data.</text>
</comment>
<reference evidence="2" key="1">
    <citation type="submission" date="2021-02" db="EMBL/GenBank/DDBJ databases">
        <title>Genome sequence Cadophora malorum strain M34.</title>
        <authorList>
            <person name="Stefanovic E."/>
            <person name="Vu D."/>
            <person name="Scully C."/>
            <person name="Dijksterhuis J."/>
            <person name="Roader J."/>
            <person name="Houbraken J."/>
        </authorList>
    </citation>
    <scope>NUCLEOTIDE SEQUENCE</scope>
    <source>
        <strain evidence="2">M34</strain>
    </source>
</reference>
<dbReference type="Pfam" id="PF20150">
    <property type="entry name" value="2EXR"/>
    <property type="match status" value="1"/>
</dbReference>